<evidence type="ECO:0000313" key="3">
    <source>
        <dbReference type="EMBL" id="KAK5853888.1"/>
    </source>
</evidence>
<dbReference type="InterPro" id="IPR011993">
    <property type="entry name" value="PH-like_dom_sf"/>
</dbReference>
<evidence type="ECO:0000259" key="2">
    <source>
        <dbReference type="PROSITE" id="PS50057"/>
    </source>
</evidence>
<dbReference type="InterPro" id="IPR018980">
    <property type="entry name" value="FERM_PH-like_C"/>
</dbReference>
<dbReference type="InterPro" id="IPR000299">
    <property type="entry name" value="FERM_domain"/>
</dbReference>
<reference evidence="3 4" key="1">
    <citation type="journal article" date="2023" name="Genes (Basel)">
        <title>Chromosome-Level Genome Assembly and Circadian Gene Repertoire of the Patagonia Blennie Eleginops maclovinus-The Closest Ancestral Proxy of Antarctic Cryonotothenioids.</title>
        <authorList>
            <person name="Cheng C.C."/>
            <person name="Rivera-Colon A.G."/>
            <person name="Minhas B.F."/>
            <person name="Wilson L."/>
            <person name="Rayamajhi N."/>
            <person name="Vargas-Chacoff L."/>
            <person name="Catchen J.M."/>
        </authorList>
    </citation>
    <scope>NUCLEOTIDE SEQUENCE [LARGE SCALE GENOMIC DNA]</scope>
    <source>
        <strain evidence="3">JMC-PN-2008</strain>
    </source>
</reference>
<dbReference type="GO" id="GO:0098592">
    <property type="term" value="C:cytoplasmic side of apical plasma membrane"/>
    <property type="evidence" value="ECO:0007669"/>
    <property type="project" value="TreeGrafter"/>
</dbReference>
<protein>
    <recommendedName>
        <fullName evidence="2">FERM domain-containing protein</fullName>
    </recommendedName>
</protein>
<feature type="region of interest" description="Disordered" evidence="1">
    <location>
        <begin position="337"/>
        <end position="373"/>
    </location>
</feature>
<evidence type="ECO:0000256" key="1">
    <source>
        <dbReference type="SAM" id="MobiDB-lite"/>
    </source>
</evidence>
<dbReference type="EMBL" id="JAUZQC010000019">
    <property type="protein sequence ID" value="KAK5853888.1"/>
    <property type="molecule type" value="Genomic_DNA"/>
</dbReference>
<dbReference type="AlphaFoldDB" id="A0AAN8ABI4"/>
<dbReference type="InterPro" id="IPR019749">
    <property type="entry name" value="Band_41_domain"/>
</dbReference>
<dbReference type="InterPro" id="IPR029071">
    <property type="entry name" value="Ubiquitin-like_domsf"/>
</dbReference>
<dbReference type="Pfam" id="PF09380">
    <property type="entry name" value="FERM_C"/>
    <property type="match status" value="1"/>
</dbReference>
<evidence type="ECO:0000313" key="4">
    <source>
        <dbReference type="Proteomes" id="UP001346869"/>
    </source>
</evidence>
<organism evidence="3 4">
    <name type="scientific">Eleginops maclovinus</name>
    <name type="common">Patagonian blennie</name>
    <name type="synonym">Eleginus maclovinus</name>
    <dbReference type="NCBI Taxonomy" id="56733"/>
    <lineage>
        <taxon>Eukaryota</taxon>
        <taxon>Metazoa</taxon>
        <taxon>Chordata</taxon>
        <taxon>Craniata</taxon>
        <taxon>Vertebrata</taxon>
        <taxon>Euteleostomi</taxon>
        <taxon>Actinopterygii</taxon>
        <taxon>Neopterygii</taxon>
        <taxon>Teleostei</taxon>
        <taxon>Neoteleostei</taxon>
        <taxon>Acanthomorphata</taxon>
        <taxon>Eupercaria</taxon>
        <taxon>Perciformes</taxon>
        <taxon>Notothenioidei</taxon>
        <taxon>Eleginopidae</taxon>
        <taxon>Eleginops</taxon>
    </lineage>
</organism>
<accession>A0AAN8ABI4</accession>
<dbReference type="CDD" id="cd14473">
    <property type="entry name" value="FERM_B-lobe"/>
    <property type="match status" value="1"/>
</dbReference>
<dbReference type="Gene3D" id="2.30.29.30">
    <property type="entry name" value="Pleckstrin-homology domain (PH domain)/Phosphotyrosine-binding domain (PTB)"/>
    <property type="match status" value="1"/>
</dbReference>
<dbReference type="InterPro" id="IPR014352">
    <property type="entry name" value="FERM/acyl-CoA-bd_prot_sf"/>
</dbReference>
<dbReference type="SUPFAM" id="SSF54236">
    <property type="entry name" value="Ubiquitin-like"/>
    <property type="match status" value="1"/>
</dbReference>
<dbReference type="Pfam" id="PF00373">
    <property type="entry name" value="FERM_M"/>
    <property type="match status" value="1"/>
</dbReference>
<dbReference type="SMART" id="SM00295">
    <property type="entry name" value="B41"/>
    <property type="match status" value="1"/>
</dbReference>
<dbReference type="GO" id="GO:0035332">
    <property type="term" value="P:positive regulation of hippo signaling"/>
    <property type="evidence" value="ECO:0007669"/>
    <property type="project" value="TreeGrafter"/>
</dbReference>
<dbReference type="PANTHER" id="PTHR13429:SF7">
    <property type="entry name" value="FERM DOMAIN-CONTAINING PROTEIN 1"/>
    <property type="match status" value="1"/>
</dbReference>
<gene>
    <name evidence="3" type="ORF">PBY51_015008</name>
</gene>
<comment type="caution">
    <text evidence="3">The sequence shown here is derived from an EMBL/GenBank/DDBJ whole genome shotgun (WGS) entry which is preliminary data.</text>
</comment>
<proteinExistence type="predicted"/>
<dbReference type="PROSITE" id="PS50057">
    <property type="entry name" value="FERM_3"/>
    <property type="match status" value="1"/>
</dbReference>
<dbReference type="InterPro" id="IPR047145">
    <property type="entry name" value="FRMD6-like"/>
</dbReference>
<dbReference type="Pfam" id="PF09379">
    <property type="entry name" value="FERM_N"/>
    <property type="match status" value="1"/>
</dbReference>
<dbReference type="Gene3D" id="3.10.20.90">
    <property type="entry name" value="Phosphatidylinositol 3-kinase Catalytic Subunit, Chain A, domain 1"/>
    <property type="match status" value="1"/>
</dbReference>
<dbReference type="InterPro" id="IPR019748">
    <property type="entry name" value="FERM_central"/>
</dbReference>
<dbReference type="SUPFAM" id="SSF50729">
    <property type="entry name" value="PH domain-like"/>
    <property type="match status" value="1"/>
</dbReference>
<dbReference type="Proteomes" id="UP001346869">
    <property type="component" value="Unassembled WGS sequence"/>
</dbReference>
<feature type="compositionally biased region" description="Low complexity" evidence="1">
    <location>
        <begin position="347"/>
        <end position="365"/>
    </location>
</feature>
<dbReference type="InterPro" id="IPR018979">
    <property type="entry name" value="FERM_N"/>
</dbReference>
<name>A0AAN8ABI4_ELEMC</name>
<dbReference type="InterPro" id="IPR035963">
    <property type="entry name" value="FERM_2"/>
</dbReference>
<dbReference type="Gene3D" id="1.20.80.10">
    <property type="match status" value="1"/>
</dbReference>
<reference evidence="3 4" key="2">
    <citation type="journal article" date="2023" name="Mol. Biol. Evol.">
        <title>Genomics of Secondarily Temperate Adaptation in the Only Non-Antarctic Icefish.</title>
        <authorList>
            <person name="Rivera-Colon A.G."/>
            <person name="Rayamajhi N."/>
            <person name="Minhas B.F."/>
            <person name="Madrigal G."/>
            <person name="Bilyk K.T."/>
            <person name="Yoon V."/>
            <person name="Hune M."/>
            <person name="Gregory S."/>
            <person name="Cheng C.H.C."/>
            <person name="Catchen J.M."/>
        </authorList>
    </citation>
    <scope>NUCLEOTIDE SEQUENCE [LARGE SCALE GENOMIC DNA]</scope>
    <source>
        <strain evidence="3">JMC-PN-2008</strain>
    </source>
</reference>
<sequence>MSTLIKQERTICVLLPNKDQLDITVGPKSTGQDVFNRVAELLGIKELHFFGLTVVRDNEHIFLDMEEKLTKYFPKEWKQDSGKGIQKRPFPIVLFLKVQYYIENGRLFCERKARHLYYSDLKERVLRSECRQQEEVYFQLAGYALQADLGDHALPREDMENSSYFEPKEYFPPWILAKRGVSYILCHGPKVHQELWGMSPRDAMLLFIRESCRLEDVPVTFYRLQKDKKAEKGTALLGLTLRGMQVYQEVDNMRQMLYDFPWSNVGRLTFLGKKFEIQPDGLPSARKLVYYTGSSFRSRHLLLHLSSSHRLYLSLQPALKHLRQLEENEDKKRYRESYISDDLDMDPPGSESSPGLSRRSTSSSGIEADARQHSIFPEMASMEEEGHRRAERCFSSTASHGSSCTSGFDAGCKPRIEVEGWHGEANKINIRSPKEVLVDDPYEMFHLADLLDGVSVDCSDLSSQTCSPEIKACPSDSDEELQKLQNKDTLPSTLPSRAQVCVDRHSHSLDDVRLVPPPAPLGTTLPPDSTHSYTFGLPDASTNTKTPVDPSLYPLLHCQAIPSFYGRRSTNCVSLDMLGDEQILEFIL</sequence>
<keyword evidence="4" id="KW-1185">Reference proteome</keyword>
<feature type="domain" description="FERM" evidence="2">
    <location>
        <begin position="9"/>
        <end position="316"/>
    </location>
</feature>
<dbReference type="SUPFAM" id="SSF47031">
    <property type="entry name" value="Second domain of FERM"/>
    <property type="match status" value="1"/>
</dbReference>
<dbReference type="SMART" id="SM01196">
    <property type="entry name" value="FERM_C"/>
    <property type="match status" value="1"/>
</dbReference>
<dbReference type="PANTHER" id="PTHR13429">
    <property type="entry name" value="FERM DOMAIN (PROTEIN4.1-EZRIN-RADIXIN-MOESIN) FAMILY"/>
    <property type="match status" value="1"/>
</dbReference>